<evidence type="ECO:0000256" key="3">
    <source>
        <dbReference type="PIRSR" id="PIRSR006241-50"/>
    </source>
</evidence>
<dbReference type="Gene3D" id="3.20.20.150">
    <property type="entry name" value="Divalent-metal-dependent TIM barrel enzymes"/>
    <property type="match status" value="1"/>
</dbReference>
<keyword evidence="1 2" id="KW-0413">Isomerase</keyword>
<feature type="active site" description="Proton donor/acceptor" evidence="3">
    <location>
        <position position="233"/>
    </location>
</feature>
<sequence length="253" mass="28822">MAQFKQDLCWWCFARQGVDPKRLIQEAKAIGYAGFELVPREWWDAIKDAGLEIVTIGGHNSLTDGLNRKENHTRIEDEILRNLELAKQYGIKTLICFSGNRRGLSDAEGIENTAEGLRRVAKAAEEAGVTLALEVLNSKVDHKDYHADRTWWAVEVCKRVNSPRVRVLYDIYHMQIMEGDVIRTIRDNFQWIAHFHTAGNPGRRDLDDEQELNYRGIMKAIASLGYTGYVGQEFIPKGDVFAAIRHAFEVCSV</sequence>
<dbReference type="GO" id="GO:0008903">
    <property type="term" value="F:hydroxypyruvate isomerase activity"/>
    <property type="evidence" value="ECO:0007669"/>
    <property type="project" value="UniProtKB-EC"/>
</dbReference>
<evidence type="ECO:0000313" key="5">
    <source>
        <dbReference type="EMBL" id="GBC99060.1"/>
    </source>
</evidence>
<dbReference type="InterPro" id="IPR026040">
    <property type="entry name" value="HyI-like"/>
</dbReference>
<protein>
    <submittedName>
        <fullName evidence="5">Hydroxypyruvate isomerase</fullName>
        <ecNumber evidence="5">5.3.1.22</ecNumber>
    </submittedName>
</protein>
<dbReference type="EC" id="5.3.1.22" evidence="5"/>
<organism evidence="5 6">
    <name type="scientific">Candidatus Fervidibacter japonicus</name>
    <dbReference type="NCBI Taxonomy" id="2035412"/>
    <lineage>
        <taxon>Bacteria</taxon>
        <taxon>Candidatus Fervidibacterota</taxon>
        <taxon>Candidatus Fervidibacter</taxon>
    </lineage>
</organism>
<name>A0A2H5XD01_9BACT</name>
<comment type="caution">
    <text evidence="5">The sequence shown here is derived from an EMBL/GenBank/DDBJ whole genome shotgun (WGS) entry which is preliminary data.</text>
</comment>
<feature type="domain" description="Xylose isomerase-like TIM barrel" evidence="4">
    <location>
        <begin position="25"/>
        <end position="235"/>
    </location>
</feature>
<dbReference type="InterPro" id="IPR013022">
    <property type="entry name" value="Xyl_isomerase-like_TIM-brl"/>
</dbReference>
<dbReference type="PANTHER" id="PTHR43489">
    <property type="entry name" value="ISOMERASE"/>
    <property type="match status" value="1"/>
</dbReference>
<dbReference type="Pfam" id="PF01261">
    <property type="entry name" value="AP_endonuc_2"/>
    <property type="match status" value="1"/>
</dbReference>
<accession>A0A2H5XD01</accession>
<proteinExistence type="inferred from homology"/>
<comment type="similarity">
    <text evidence="2">Belongs to the hyi family.</text>
</comment>
<evidence type="ECO:0000256" key="2">
    <source>
        <dbReference type="PIRNR" id="PIRNR006241"/>
    </source>
</evidence>
<dbReference type="Proteomes" id="UP000236173">
    <property type="component" value="Unassembled WGS sequence"/>
</dbReference>
<dbReference type="EMBL" id="BEHT01000020">
    <property type="protein sequence ID" value="GBC99060.1"/>
    <property type="molecule type" value="Genomic_DNA"/>
</dbReference>
<dbReference type="PANTHER" id="PTHR43489:SF3">
    <property type="entry name" value="XYLOSE ISOMERASE DOMAIN PROTEIN TIM BARREL"/>
    <property type="match status" value="1"/>
</dbReference>
<dbReference type="InterPro" id="IPR036237">
    <property type="entry name" value="Xyl_isomerase-like_sf"/>
</dbReference>
<gene>
    <name evidence="5" type="primary">hyi</name>
    <name evidence="5" type="ORF">HRbin17_01581</name>
</gene>
<keyword evidence="5" id="KW-0670">Pyruvate</keyword>
<dbReference type="InterPro" id="IPR050417">
    <property type="entry name" value="Sugar_Epim/Isomerase"/>
</dbReference>
<feature type="active site" description="Proton donor/acceptor" evidence="3">
    <location>
        <position position="134"/>
    </location>
</feature>
<dbReference type="PIRSF" id="PIRSF006241">
    <property type="entry name" value="HyI"/>
    <property type="match status" value="1"/>
</dbReference>
<dbReference type="AlphaFoldDB" id="A0A2H5XD01"/>
<evidence type="ECO:0000256" key="1">
    <source>
        <dbReference type="ARBA" id="ARBA00023235"/>
    </source>
</evidence>
<dbReference type="SUPFAM" id="SSF51658">
    <property type="entry name" value="Xylose isomerase-like"/>
    <property type="match status" value="1"/>
</dbReference>
<evidence type="ECO:0000313" key="6">
    <source>
        <dbReference type="Proteomes" id="UP000236173"/>
    </source>
</evidence>
<reference evidence="6" key="1">
    <citation type="submission" date="2017-09" db="EMBL/GenBank/DDBJ databases">
        <title>Metaegenomics of thermophilic ammonia-oxidizing enrichment culture.</title>
        <authorList>
            <person name="Kato S."/>
            <person name="Suzuki K."/>
        </authorList>
    </citation>
    <scope>NUCLEOTIDE SEQUENCE [LARGE SCALE GENOMIC DNA]</scope>
</reference>
<evidence type="ECO:0000259" key="4">
    <source>
        <dbReference type="Pfam" id="PF01261"/>
    </source>
</evidence>